<keyword evidence="2" id="KW-1185">Reference proteome</keyword>
<name>E0UCB4_GLOV7</name>
<dbReference type="AlphaFoldDB" id="E0UCB4"/>
<organism evidence="1 2">
    <name type="scientific">Gloeothece verrucosa (strain PCC 7822)</name>
    <name type="common">Cyanothece sp. (strain PCC 7822)</name>
    <dbReference type="NCBI Taxonomy" id="497965"/>
    <lineage>
        <taxon>Bacteria</taxon>
        <taxon>Bacillati</taxon>
        <taxon>Cyanobacteriota</taxon>
        <taxon>Cyanophyceae</taxon>
        <taxon>Oscillatoriophycideae</taxon>
        <taxon>Chroococcales</taxon>
        <taxon>Aphanothecaceae</taxon>
        <taxon>Gloeothece</taxon>
        <taxon>Gloeothece verrucosa</taxon>
    </lineage>
</organism>
<dbReference type="STRING" id="497965.Cyan7822_0851"/>
<accession>E0UCB4</accession>
<gene>
    <name evidence="1" type="ordered locus">Cyan7822_0851</name>
</gene>
<proteinExistence type="predicted"/>
<sequence length="98" mass="11630">MNELLLPWMPGFWEYYHSAPPIDWLKQVDKQGVVFVAPNPITGALDYVSCPEEYYEREAETQSWIENSMIDPNFDPFADWYPLKELDEPIIKEEEIFI</sequence>
<reference evidence="2" key="1">
    <citation type="journal article" date="2011" name="MBio">
        <title>Novel metabolic attributes of the genus Cyanothece, comprising a group of unicellular nitrogen-fixing Cyanobacteria.</title>
        <authorList>
            <person name="Bandyopadhyay A."/>
            <person name="Elvitigala T."/>
            <person name="Welsh E."/>
            <person name="Stockel J."/>
            <person name="Liberton M."/>
            <person name="Min H."/>
            <person name="Sherman L.A."/>
            <person name="Pakrasi H.B."/>
        </authorList>
    </citation>
    <scope>NUCLEOTIDE SEQUENCE [LARGE SCALE GENOMIC DNA]</scope>
    <source>
        <strain evidence="2">PCC 7822</strain>
    </source>
</reference>
<dbReference type="Proteomes" id="UP000008206">
    <property type="component" value="Chromosome"/>
</dbReference>
<dbReference type="HOGENOM" id="CLU_2329039_0_0_3"/>
<evidence type="ECO:0000313" key="1">
    <source>
        <dbReference type="EMBL" id="ADN12871.1"/>
    </source>
</evidence>
<evidence type="ECO:0000313" key="2">
    <source>
        <dbReference type="Proteomes" id="UP000008206"/>
    </source>
</evidence>
<dbReference type="EMBL" id="CP002198">
    <property type="protein sequence ID" value="ADN12871.1"/>
    <property type="molecule type" value="Genomic_DNA"/>
</dbReference>
<dbReference type="KEGG" id="cyj:Cyan7822_0851"/>
<dbReference type="RefSeq" id="WP_013320981.1">
    <property type="nucleotide sequence ID" value="NC_014501.1"/>
</dbReference>
<protein>
    <submittedName>
        <fullName evidence="1">Uncharacterized protein</fullName>
    </submittedName>
</protein>